<dbReference type="EMBL" id="CP031047">
    <property type="protein sequence ID" value="QDZ24781.1"/>
    <property type="molecule type" value="Genomic_DNA"/>
</dbReference>
<gene>
    <name evidence="1" type="ORF">A3770_14p72990</name>
</gene>
<evidence type="ECO:0000313" key="2">
    <source>
        <dbReference type="Proteomes" id="UP000316726"/>
    </source>
</evidence>
<keyword evidence="2" id="KW-1185">Reference proteome</keyword>
<evidence type="ECO:0000313" key="1">
    <source>
        <dbReference type="EMBL" id="QDZ24781.1"/>
    </source>
</evidence>
<name>A0A5B8MWU6_9CHLO</name>
<organism evidence="1 2">
    <name type="scientific">Chloropicon primus</name>
    <dbReference type="NCBI Taxonomy" id="1764295"/>
    <lineage>
        <taxon>Eukaryota</taxon>
        <taxon>Viridiplantae</taxon>
        <taxon>Chlorophyta</taxon>
        <taxon>Chloropicophyceae</taxon>
        <taxon>Chloropicales</taxon>
        <taxon>Chloropicaceae</taxon>
        <taxon>Chloropicon</taxon>
    </lineage>
</organism>
<dbReference type="AlphaFoldDB" id="A0A5B8MWU6"/>
<protein>
    <submittedName>
        <fullName evidence="1">Uncharacterized protein</fullName>
    </submittedName>
</protein>
<sequence length="370" mass="43212">MTLLDSKRLVDKADALALKELVKALHRSSASDAMHFKQVLYSSSKAWPVIVERLTTWLKFHLDNKDPSARAERLTDMDMMRGEGLDLQVGTLEQQVCGWKRTPQQTGNRPRASYKTYGEKFRTLKQWPLAFTSKDPAPYHTLRQKKWFKLAKMAASNHVLYKVRYLIHLIYYLVKDSSPIQERLYWLLEPNEEEERGHTGVNGEGKQKRHSCFLNLFVLLCKCLKIQEIGDLSSELEHEVVSILYYVMKFSEEAAESEDRDPLSFLSKCLGMMPRQDVEYLLEKLLKPSQLITNNLTYELYQSFYLASRVIKLRPSYVRSFGQQFEVDWKYEHHKMEGTLDKVVSESFLNQIYTLEYHKIYEQLSGAIAA</sequence>
<dbReference type="Proteomes" id="UP000316726">
    <property type="component" value="Chromosome 14"/>
</dbReference>
<proteinExistence type="predicted"/>
<reference evidence="1 2" key="1">
    <citation type="submission" date="2018-07" db="EMBL/GenBank/DDBJ databases">
        <title>The complete nuclear genome of the prasinophyte Chloropicon primus (CCMP1205).</title>
        <authorList>
            <person name="Pombert J.-F."/>
            <person name="Otis C."/>
            <person name="Turmel M."/>
            <person name="Lemieux C."/>
        </authorList>
    </citation>
    <scope>NUCLEOTIDE SEQUENCE [LARGE SCALE GENOMIC DNA]</scope>
    <source>
        <strain evidence="1 2">CCMP1205</strain>
    </source>
</reference>
<accession>A0A5B8MWU6</accession>